<dbReference type="EMBL" id="JACHWT010000001">
    <property type="protein sequence ID" value="MBB3115194.1"/>
    <property type="molecule type" value="Genomic_DNA"/>
</dbReference>
<keyword evidence="2" id="KW-1133">Transmembrane helix</keyword>
<feature type="transmembrane region" description="Helical" evidence="2">
    <location>
        <begin position="12"/>
        <end position="33"/>
    </location>
</feature>
<feature type="region of interest" description="Disordered" evidence="1">
    <location>
        <begin position="101"/>
        <end position="122"/>
    </location>
</feature>
<accession>A0A8H9YAQ0</accession>
<feature type="transmembrane region" description="Helical" evidence="2">
    <location>
        <begin position="72"/>
        <end position="95"/>
    </location>
</feature>
<name>A0A8H9YAQ0_9CORY</name>
<evidence type="ECO:0000313" key="4">
    <source>
        <dbReference type="Proteomes" id="UP000612712"/>
    </source>
</evidence>
<dbReference type="Proteomes" id="UP000612712">
    <property type="component" value="Unassembled WGS sequence"/>
</dbReference>
<evidence type="ECO:0000313" key="3">
    <source>
        <dbReference type="EMBL" id="MBB3115194.1"/>
    </source>
</evidence>
<keyword evidence="2" id="KW-0472">Membrane</keyword>
<dbReference type="RefSeq" id="WP_010270529.1">
    <property type="nucleotide sequence ID" value="NZ_AENJ01000236.1"/>
</dbReference>
<dbReference type="AlphaFoldDB" id="A0A8H9YAQ0"/>
<gene>
    <name evidence="3" type="ORF">FHU32_000382</name>
</gene>
<comment type="caution">
    <text evidence="3">The sequence shown here is derived from an EMBL/GenBank/DDBJ whole genome shotgun (WGS) entry which is preliminary data.</text>
</comment>
<keyword evidence="2" id="KW-0812">Transmembrane</keyword>
<evidence type="ECO:0000256" key="2">
    <source>
        <dbReference type="SAM" id="Phobius"/>
    </source>
</evidence>
<organism evidence="3 4">
    <name type="scientific">Corynebacterium bovis DSM 20582 = CIP 54.80</name>
    <dbReference type="NCBI Taxonomy" id="927655"/>
    <lineage>
        <taxon>Bacteria</taxon>
        <taxon>Bacillati</taxon>
        <taxon>Actinomycetota</taxon>
        <taxon>Actinomycetes</taxon>
        <taxon>Mycobacteriales</taxon>
        <taxon>Corynebacteriaceae</taxon>
        <taxon>Corynebacterium</taxon>
    </lineage>
</organism>
<proteinExistence type="predicted"/>
<evidence type="ECO:0000256" key="1">
    <source>
        <dbReference type="SAM" id="MobiDB-lite"/>
    </source>
</evidence>
<reference evidence="3" key="1">
    <citation type="submission" date="2020-08" db="EMBL/GenBank/DDBJ databases">
        <title>Sequencing the genomes of 1000 actinobacteria strains.</title>
        <authorList>
            <person name="Klenk H.-P."/>
        </authorList>
    </citation>
    <scope>NUCLEOTIDE SEQUENCE</scope>
    <source>
        <strain evidence="3">DSM 20582</strain>
    </source>
</reference>
<feature type="transmembrane region" description="Helical" evidence="2">
    <location>
        <begin position="39"/>
        <end position="60"/>
    </location>
</feature>
<sequence>MIRYLKKYSGYAALLAGIFGTASVRPGWTLYTILGRKGFPVGIIPGYAAVYVVCLGLFATENWRKAHDGTRAADVLDLACVVLPMGTMILCTAFIPRSAFRSSPGGEPRLSRPSACGSCTRL</sequence>
<protein>
    <submittedName>
        <fullName evidence="3">Uncharacterized protein</fullName>
    </submittedName>
</protein>